<accession>A0A7N6AB83</accession>
<dbReference type="RefSeq" id="XP_026224895.1">
    <property type="nucleotide sequence ID" value="XM_026369110.1"/>
</dbReference>
<protein>
    <recommendedName>
        <fullName evidence="6">Ig-like domain-containing protein</fullName>
    </recommendedName>
</protein>
<sequence length="327" mass="37786">MQIRIMFSKWVLCASLFTHVLNCFAYSELTAKPGDDVLLSCQVPRYHDILLLKWSRSDLQTEDLVFFFRDNHFYEDFQHPSYHGRVELRDPEMKDGDASLILENVNFNDAGTYECHVRITGRHGLDLFSSIELIVKFSDPLQIKVKTGEDVILPCQHPRGADIKLLMWRRTDLMEDICVWLHGTLLVEHSSFYGRVELKDPQMKDGDASLILENINFNDAGTYECYVHKTFQRRLINTIILMVDNSDDFTKFSETTWDWGKVVVIVSLSVVIAVHFISLVCLIHKKCKELRNQNLNQTPADQAGDLELHELNDLEGKTNEEETTVET</sequence>
<dbReference type="InParanoid" id="A0A7N6AB83"/>
<evidence type="ECO:0000313" key="8">
    <source>
        <dbReference type="Proteomes" id="UP000265040"/>
    </source>
</evidence>
<dbReference type="OrthoDB" id="10012075at2759"/>
<dbReference type="AlphaFoldDB" id="A0A7N6AB83"/>
<dbReference type="GeneID" id="113168104"/>
<dbReference type="SMART" id="SM00408">
    <property type="entry name" value="IGc2"/>
    <property type="match status" value="2"/>
</dbReference>
<dbReference type="PANTHER" id="PTHR24100">
    <property type="entry name" value="BUTYROPHILIN"/>
    <property type="match status" value="1"/>
</dbReference>
<dbReference type="GO" id="GO:0005102">
    <property type="term" value="F:signaling receptor binding"/>
    <property type="evidence" value="ECO:0007669"/>
    <property type="project" value="TreeGrafter"/>
</dbReference>
<dbReference type="GO" id="GO:0050852">
    <property type="term" value="P:T cell receptor signaling pathway"/>
    <property type="evidence" value="ECO:0007669"/>
    <property type="project" value="TreeGrafter"/>
</dbReference>
<evidence type="ECO:0000256" key="4">
    <source>
        <dbReference type="SAM" id="Phobius"/>
    </source>
</evidence>
<reference evidence="7" key="2">
    <citation type="submission" date="2025-08" db="UniProtKB">
        <authorList>
            <consortium name="Ensembl"/>
        </authorList>
    </citation>
    <scope>IDENTIFICATION</scope>
</reference>
<dbReference type="Pfam" id="PF07686">
    <property type="entry name" value="V-set"/>
    <property type="match status" value="2"/>
</dbReference>
<dbReference type="InterPro" id="IPR003599">
    <property type="entry name" value="Ig_sub"/>
</dbReference>
<feature type="signal peptide" evidence="5">
    <location>
        <begin position="1"/>
        <end position="25"/>
    </location>
</feature>
<evidence type="ECO:0000313" key="7">
    <source>
        <dbReference type="Ensembl" id="ENSATEP00000046370.1"/>
    </source>
</evidence>
<dbReference type="Proteomes" id="UP000265040">
    <property type="component" value="Chromosome 18"/>
</dbReference>
<feature type="transmembrane region" description="Helical" evidence="4">
    <location>
        <begin position="259"/>
        <end position="283"/>
    </location>
</feature>
<proteinExistence type="predicted"/>
<dbReference type="Gene3D" id="2.60.40.10">
    <property type="entry name" value="Immunoglobulins"/>
    <property type="match status" value="2"/>
</dbReference>
<organism evidence="7 8">
    <name type="scientific">Anabas testudineus</name>
    <name type="common">Climbing perch</name>
    <name type="synonym">Anthias testudineus</name>
    <dbReference type="NCBI Taxonomy" id="64144"/>
    <lineage>
        <taxon>Eukaryota</taxon>
        <taxon>Metazoa</taxon>
        <taxon>Chordata</taxon>
        <taxon>Craniata</taxon>
        <taxon>Vertebrata</taxon>
        <taxon>Euteleostomi</taxon>
        <taxon>Actinopterygii</taxon>
        <taxon>Neopterygii</taxon>
        <taxon>Teleostei</taxon>
        <taxon>Neoteleostei</taxon>
        <taxon>Acanthomorphata</taxon>
        <taxon>Anabantaria</taxon>
        <taxon>Anabantiformes</taxon>
        <taxon>Anabantoidei</taxon>
        <taxon>Anabantidae</taxon>
        <taxon>Anabas</taxon>
    </lineage>
</organism>
<keyword evidence="5" id="KW-0732">Signal</keyword>
<dbReference type="GO" id="GO:0001817">
    <property type="term" value="P:regulation of cytokine production"/>
    <property type="evidence" value="ECO:0007669"/>
    <property type="project" value="TreeGrafter"/>
</dbReference>
<dbReference type="InterPro" id="IPR050504">
    <property type="entry name" value="IgSF_BTN/MOG"/>
</dbReference>
<keyword evidence="3" id="KW-0393">Immunoglobulin domain</keyword>
<evidence type="ECO:0000256" key="2">
    <source>
        <dbReference type="ARBA" id="ARBA00023136"/>
    </source>
</evidence>
<dbReference type="Ensembl" id="ENSATET00000039903.2">
    <property type="protein sequence ID" value="ENSATEP00000046370.1"/>
    <property type="gene ID" value="ENSATEG00000027670.2"/>
</dbReference>
<name>A0A7N6AB83_ANATE</name>
<feature type="domain" description="Ig-like" evidence="6">
    <location>
        <begin position="14"/>
        <end position="132"/>
    </location>
</feature>
<dbReference type="InterPro" id="IPR013783">
    <property type="entry name" value="Ig-like_fold"/>
</dbReference>
<dbReference type="SMART" id="SM00409">
    <property type="entry name" value="IG"/>
    <property type="match status" value="2"/>
</dbReference>
<dbReference type="InterPro" id="IPR007110">
    <property type="entry name" value="Ig-like_dom"/>
</dbReference>
<dbReference type="InterPro" id="IPR003598">
    <property type="entry name" value="Ig_sub2"/>
</dbReference>
<evidence type="ECO:0000256" key="1">
    <source>
        <dbReference type="ARBA" id="ARBA00004370"/>
    </source>
</evidence>
<feature type="domain" description="Ig-like" evidence="6">
    <location>
        <begin position="145"/>
        <end position="237"/>
    </location>
</feature>
<keyword evidence="8" id="KW-1185">Reference proteome</keyword>
<dbReference type="InterPro" id="IPR013106">
    <property type="entry name" value="Ig_V-set"/>
</dbReference>
<keyword evidence="4" id="KW-0812">Transmembrane</keyword>
<dbReference type="InterPro" id="IPR036179">
    <property type="entry name" value="Ig-like_dom_sf"/>
</dbReference>
<evidence type="ECO:0000256" key="3">
    <source>
        <dbReference type="ARBA" id="ARBA00023319"/>
    </source>
</evidence>
<comment type="subcellular location">
    <subcellularLocation>
        <location evidence="1">Membrane</location>
    </subcellularLocation>
</comment>
<reference evidence="7" key="1">
    <citation type="submission" date="2021-04" db="EMBL/GenBank/DDBJ databases">
        <authorList>
            <consortium name="Wellcome Sanger Institute Data Sharing"/>
        </authorList>
    </citation>
    <scope>NUCLEOTIDE SEQUENCE [LARGE SCALE GENOMIC DNA]</scope>
</reference>
<evidence type="ECO:0000259" key="6">
    <source>
        <dbReference type="PROSITE" id="PS50835"/>
    </source>
</evidence>
<dbReference type="GO" id="GO:0009897">
    <property type="term" value="C:external side of plasma membrane"/>
    <property type="evidence" value="ECO:0007669"/>
    <property type="project" value="TreeGrafter"/>
</dbReference>
<dbReference type="SUPFAM" id="SSF48726">
    <property type="entry name" value="Immunoglobulin"/>
    <property type="match status" value="2"/>
</dbReference>
<dbReference type="PANTHER" id="PTHR24100:SF151">
    <property type="entry name" value="ICOS LIGAND"/>
    <property type="match status" value="1"/>
</dbReference>
<keyword evidence="4" id="KW-1133">Transmembrane helix</keyword>
<dbReference type="PROSITE" id="PS50835">
    <property type="entry name" value="IG_LIKE"/>
    <property type="match status" value="2"/>
</dbReference>
<reference evidence="7" key="3">
    <citation type="submission" date="2025-09" db="UniProtKB">
        <authorList>
            <consortium name="Ensembl"/>
        </authorList>
    </citation>
    <scope>IDENTIFICATION</scope>
</reference>
<feature type="chain" id="PRO_5031426141" description="Ig-like domain-containing protein" evidence="5">
    <location>
        <begin position="26"/>
        <end position="327"/>
    </location>
</feature>
<evidence type="ECO:0000256" key="5">
    <source>
        <dbReference type="SAM" id="SignalP"/>
    </source>
</evidence>
<dbReference type="GeneTree" id="ENSGT01150000289435"/>
<keyword evidence="2 4" id="KW-0472">Membrane</keyword>